<feature type="region of interest" description="Disordered" evidence="1">
    <location>
        <begin position="224"/>
        <end position="250"/>
    </location>
</feature>
<name>A0A7W3MVZ1_9ACTN</name>
<evidence type="ECO:0000256" key="1">
    <source>
        <dbReference type="SAM" id="MobiDB-lite"/>
    </source>
</evidence>
<evidence type="ECO:0000313" key="3">
    <source>
        <dbReference type="EMBL" id="MBA9002907.1"/>
    </source>
</evidence>
<reference evidence="3 4" key="1">
    <citation type="submission" date="2020-08" db="EMBL/GenBank/DDBJ databases">
        <title>Sequencing the genomes of 1000 actinobacteria strains.</title>
        <authorList>
            <person name="Klenk H.-P."/>
        </authorList>
    </citation>
    <scope>NUCLEOTIDE SEQUENCE [LARGE SCALE GENOMIC DNA]</scope>
    <source>
        <strain evidence="3 4">DSM 45823</strain>
    </source>
</reference>
<keyword evidence="2" id="KW-0472">Membrane</keyword>
<gene>
    <name evidence="3" type="ORF">HNR21_001789</name>
</gene>
<keyword evidence="2" id="KW-0812">Transmembrane</keyword>
<keyword evidence="2" id="KW-1133">Transmembrane helix</keyword>
<dbReference type="RefSeq" id="WP_182704818.1">
    <property type="nucleotide sequence ID" value="NZ_JACJII010000001.1"/>
</dbReference>
<evidence type="ECO:0000256" key="2">
    <source>
        <dbReference type="SAM" id="Phobius"/>
    </source>
</evidence>
<sequence>MTTVDRTATRRKKRVEKYFNKTPDIRDLRVAQAMLGGAGGAALLGLIMLAASPFLAVLLFGGAAYLGVKGGLGKHEYDKAYEKAEPKPTDREMDDLLATDLLKIEQKAMESLGLTPDDLETAGHNWDPVNALSRSKASAMPPAKRPIVVYGPSPDSGYTVGRDGIWRFQRYEVMVICPTHHHLALYRSELNLLTGGLFLEQTQEYQYAHVVSVSTVTVPAPDDYKLRRTDMDDKDKEREQERENRARAREDEDAVRFADVVLRQFTVGVSSGGNTSVTVGISDKKNPENQAHLQDSGIQQTINSIRRVLRDKNGGTSFVGV</sequence>
<dbReference type="Proteomes" id="UP000539313">
    <property type="component" value="Unassembled WGS sequence"/>
</dbReference>
<comment type="caution">
    <text evidence="3">The sequence shown here is derived from an EMBL/GenBank/DDBJ whole genome shotgun (WGS) entry which is preliminary data.</text>
</comment>
<evidence type="ECO:0000313" key="4">
    <source>
        <dbReference type="Proteomes" id="UP000539313"/>
    </source>
</evidence>
<keyword evidence="4" id="KW-1185">Reference proteome</keyword>
<dbReference type="EMBL" id="JACJII010000001">
    <property type="protein sequence ID" value="MBA9002907.1"/>
    <property type="molecule type" value="Genomic_DNA"/>
</dbReference>
<evidence type="ECO:0008006" key="5">
    <source>
        <dbReference type="Google" id="ProtNLM"/>
    </source>
</evidence>
<feature type="transmembrane region" description="Helical" evidence="2">
    <location>
        <begin position="42"/>
        <end position="68"/>
    </location>
</feature>
<organism evidence="3 4">
    <name type="scientific">Thermomonospora cellulosilytica</name>
    <dbReference type="NCBI Taxonomy" id="1411118"/>
    <lineage>
        <taxon>Bacteria</taxon>
        <taxon>Bacillati</taxon>
        <taxon>Actinomycetota</taxon>
        <taxon>Actinomycetes</taxon>
        <taxon>Streptosporangiales</taxon>
        <taxon>Thermomonosporaceae</taxon>
        <taxon>Thermomonospora</taxon>
    </lineage>
</organism>
<protein>
    <recommendedName>
        <fullName evidence="5">DUF3137 domain-containing protein</fullName>
    </recommendedName>
</protein>
<dbReference type="AlphaFoldDB" id="A0A7W3MVZ1"/>
<proteinExistence type="predicted"/>
<accession>A0A7W3MVZ1</accession>